<dbReference type="Proteomes" id="UP000076532">
    <property type="component" value="Unassembled WGS sequence"/>
</dbReference>
<proteinExistence type="predicted"/>
<name>A0A166EFP8_9AGAM</name>
<gene>
    <name evidence="1" type="ORF">FIBSPDRAFT_76656</name>
</gene>
<reference evidence="1 2" key="1">
    <citation type="journal article" date="2016" name="Mol. Biol. Evol.">
        <title>Comparative Genomics of Early-Diverging Mushroom-Forming Fungi Provides Insights into the Origins of Lignocellulose Decay Capabilities.</title>
        <authorList>
            <person name="Nagy L.G."/>
            <person name="Riley R."/>
            <person name="Tritt A."/>
            <person name="Adam C."/>
            <person name="Daum C."/>
            <person name="Floudas D."/>
            <person name="Sun H."/>
            <person name="Yadav J.S."/>
            <person name="Pangilinan J."/>
            <person name="Larsson K.H."/>
            <person name="Matsuura K."/>
            <person name="Barry K."/>
            <person name="Labutti K."/>
            <person name="Kuo R."/>
            <person name="Ohm R.A."/>
            <person name="Bhattacharya S.S."/>
            <person name="Shirouzu T."/>
            <person name="Yoshinaga Y."/>
            <person name="Martin F.M."/>
            <person name="Grigoriev I.V."/>
            <person name="Hibbett D.S."/>
        </authorList>
    </citation>
    <scope>NUCLEOTIDE SEQUENCE [LARGE SCALE GENOMIC DNA]</scope>
    <source>
        <strain evidence="1 2">CBS 109695</strain>
    </source>
</reference>
<protein>
    <submittedName>
        <fullName evidence="1">Uncharacterized protein</fullName>
    </submittedName>
</protein>
<evidence type="ECO:0000313" key="2">
    <source>
        <dbReference type="Proteomes" id="UP000076532"/>
    </source>
</evidence>
<keyword evidence="2" id="KW-1185">Reference proteome</keyword>
<evidence type="ECO:0000313" key="1">
    <source>
        <dbReference type="EMBL" id="KZP15719.1"/>
    </source>
</evidence>
<dbReference type="EMBL" id="KV417601">
    <property type="protein sequence ID" value="KZP15719.1"/>
    <property type="molecule type" value="Genomic_DNA"/>
</dbReference>
<sequence>MGNASSTRLFMSAGQCRPMSMLGVVFPKLVTPQADVDVFPKLSCHARWKRAQNDLLFPQRAVLRPRAKLGHFRIQVNISRGLGHLDNRICFCESSL</sequence>
<organism evidence="1 2">
    <name type="scientific">Athelia psychrophila</name>
    <dbReference type="NCBI Taxonomy" id="1759441"/>
    <lineage>
        <taxon>Eukaryota</taxon>
        <taxon>Fungi</taxon>
        <taxon>Dikarya</taxon>
        <taxon>Basidiomycota</taxon>
        <taxon>Agaricomycotina</taxon>
        <taxon>Agaricomycetes</taxon>
        <taxon>Agaricomycetidae</taxon>
        <taxon>Atheliales</taxon>
        <taxon>Atheliaceae</taxon>
        <taxon>Athelia</taxon>
    </lineage>
</organism>
<dbReference type="AlphaFoldDB" id="A0A166EFP8"/>
<accession>A0A166EFP8</accession>